<dbReference type="Pfam" id="PF12937">
    <property type="entry name" value="F-box-like"/>
    <property type="match status" value="1"/>
</dbReference>
<dbReference type="InterPro" id="IPR036047">
    <property type="entry name" value="F-box-like_dom_sf"/>
</dbReference>
<dbReference type="GO" id="GO:0000209">
    <property type="term" value="P:protein polyubiquitination"/>
    <property type="evidence" value="ECO:0007669"/>
    <property type="project" value="TreeGrafter"/>
</dbReference>
<keyword evidence="3" id="KW-1185">Reference proteome</keyword>
<evidence type="ECO:0000313" key="2">
    <source>
        <dbReference type="EMBL" id="VDK76792.1"/>
    </source>
</evidence>
<dbReference type="InterPro" id="IPR001810">
    <property type="entry name" value="F-box_dom"/>
</dbReference>
<protein>
    <submittedName>
        <fullName evidence="4">F-box only protein 28 (inferred by orthology to a human protein)</fullName>
    </submittedName>
</protein>
<sequence length="146" mass="16670">MEVEKNVTSENSSYNEETTFCDLPVEVVSHILGFLTYEQLSFARAVSKTFDVIARSLLNASFFRLGEQLELAMGNVKKMLPKRESQRRNHSLSRVNEVYSALETRYALLGMTFRKHIDDDSCCFIAGKVRILSLHLEYIGGSFVTY</sequence>
<reference evidence="4" key="1">
    <citation type="submission" date="2017-02" db="UniProtKB">
        <authorList>
            <consortium name="WormBaseParasite"/>
        </authorList>
    </citation>
    <scope>IDENTIFICATION</scope>
</reference>
<reference evidence="2 3" key="2">
    <citation type="submission" date="2018-11" db="EMBL/GenBank/DDBJ databases">
        <authorList>
            <consortium name="Pathogen Informatics"/>
        </authorList>
    </citation>
    <scope>NUCLEOTIDE SEQUENCE [LARGE SCALE GENOMIC DNA]</scope>
</reference>
<dbReference type="SUPFAM" id="SSF81383">
    <property type="entry name" value="F-box domain"/>
    <property type="match status" value="1"/>
</dbReference>
<dbReference type="Proteomes" id="UP000267096">
    <property type="component" value="Unassembled WGS sequence"/>
</dbReference>
<dbReference type="OrthoDB" id="5860767at2759"/>
<dbReference type="PANTHER" id="PTHR13252">
    <property type="entry name" value="F-BOX ONLY PROTEIN 28"/>
    <property type="match status" value="1"/>
</dbReference>
<accession>A0A0M3KJ81</accession>
<gene>
    <name evidence="2" type="ORF">ASIM_LOCUS20429</name>
</gene>
<evidence type="ECO:0000259" key="1">
    <source>
        <dbReference type="PROSITE" id="PS50181"/>
    </source>
</evidence>
<evidence type="ECO:0000313" key="3">
    <source>
        <dbReference type="Proteomes" id="UP000267096"/>
    </source>
</evidence>
<evidence type="ECO:0000313" key="4">
    <source>
        <dbReference type="WBParaSite" id="ASIM_0002105301-mRNA-1"/>
    </source>
</evidence>
<dbReference type="PROSITE" id="PS50181">
    <property type="entry name" value="FBOX"/>
    <property type="match status" value="1"/>
</dbReference>
<organism evidence="4">
    <name type="scientific">Anisakis simplex</name>
    <name type="common">Herring worm</name>
    <dbReference type="NCBI Taxonomy" id="6269"/>
    <lineage>
        <taxon>Eukaryota</taxon>
        <taxon>Metazoa</taxon>
        <taxon>Ecdysozoa</taxon>
        <taxon>Nematoda</taxon>
        <taxon>Chromadorea</taxon>
        <taxon>Rhabditida</taxon>
        <taxon>Spirurina</taxon>
        <taxon>Ascaridomorpha</taxon>
        <taxon>Ascaridoidea</taxon>
        <taxon>Anisakidae</taxon>
        <taxon>Anisakis</taxon>
        <taxon>Anisakis simplex complex</taxon>
    </lineage>
</organism>
<proteinExistence type="predicted"/>
<dbReference type="AlphaFoldDB" id="A0A0M3KJ81"/>
<dbReference type="EMBL" id="UYRR01039578">
    <property type="protein sequence ID" value="VDK76792.1"/>
    <property type="molecule type" value="Genomic_DNA"/>
</dbReference>
<feature type="domain" description="F-box" evidence="1">
    <location>
        <begin position="17"/>
        <end position="65"/>
    </location>
</feature>
<dbReference type="PANTHER" id="PTHR13252:SF9">
    <property type="entry name" value="F-BOX ONLY PROTEIN 28"/>
    <property type="match status" value="1"/>
</dbReference>
<name>A0A0M3KJ81_ANISI</name>
<dbReference type="WBParaSite" id="ASIM_0002105301-mRNA-1">
    <property type="protein sequence ID" value="ASIM_0002105301-mRNA-1"/>
    <property type="gene ID" value="ASIM_0002105301"/>
</dbReference>
<dbReference type="InterPro" id="IPR039719">
    <property type="entry name" value="FBXO28"/>
</dbReference>